<protein>
    <submittedName>
        <fullName evidence="1">Uncharacterized protein</fullName>
    </submittedName>
</protein>
<gene>
    <name evidence="1" type="ORF">SpAn4DRAFT_4107</name>
</gene>
<organism evidence="1 2">
    <name type="scientific">Sporomusa ovata</name>
    <dbReference type="NCBI Taxonomy" id="2378"/>
    <lineage>
        <taxon>Bacteria</taxon>
        <taxon>Bacillati</taxon>
        <taxon>Bacillota</taxon>
        <taxon>Negativicutes</taxon>
        <taxon>Selenomonadales</taxon>
        <taxon>Sporomusaceae</taxon>
        <taxon>Sporomusa</taxon>
    </lineage>
</organism>
<evidence type="ECO:0000313" key="2">
    <source>
        <dbReference type="Proteomes" id="UP000049855"/>
    </source>
</evidence>
<accession>A0A0U1L513</accession>
<dbReference type="AlphaFoldDB" id="A0A0U1L513"/>
<keyword evidence="2" id="KW-1185">Reference proteome</keyword>
<dbReference type="Proteomes" id="UP000049855">
    <property type="component" value="Unassembled WGS sequence"/>
</dbReference>
<sequence>MSVCKNKNIKDFKNVTISFEKRIKNKHEEYIYWNIQYP</sequence>
<reference evidence="2" key="1">
    <citation type="submission" date="2015-03" db="EMBL/GenBank/DDBJ databases">
        <authorList>
            <person name="Nijsse Bart"/>
        </authorList>
    </citation>
    <scope>NUCLEOTIDE SEQUENCE [LARGE SCALE GENOMIC DNA]</scope>
</reference>
<name>A0A0U1L513_9FIRM</name>
<evidence type="ECO:0000313" key="1">
    <source>
        <dbReference type="EMBL" id="CQR74750.1"/>
    </source>
</evidence>
<proteinExistence type="predicted"/>
<dbReference type="EMBL" id="CTRP01000015">
    <property type="protein sequence ID" value="CQR74750.1"/>
    <property type="molecule type" value="Genomic_DNA"/>
</dbReference>